<protein>
    <recommendedName>
        <fullName evidence="6">TF-B3 domain-containing protein</fullName>
    </recommendedName>
</protein>
<evidence type="ECO:0000256" key="4">
    <source>
        <dbReference type="ARBA" id="ARBA00023163"/>
    </source>
</evidence>
<dbReference type="InterPro" id="IPR015300">
    <property type="entry name" value="DNA-bd_pseudobarrel_sf"/>
</dbReference>
<keyword evidence="2" id="KW-0805">Transcription regulation</keyword>
<dbReference type="GO" id="GO:0005634">
    <property type="term" value="C:nucleus"/>
    <property type="evidence" value="ECO:0007669"/>
    <property type="project" value="UniProtKB-SubCell"/>
</dbReference>
<dbReference type="InterPro" id="IPR003340">
    <property type="entry name" value="B3_DNA-bd"/>
</dbReference>
<dbReference type="Pfam" id="PF14223">
    <property type="entry name" value="Retrotran_gag_2"/>
    <property type="match status" value="1"/>
</dbReference>
<reference evidence="7 8" key="1">
    <citation type="journal article" date="2021" name="Nat. Commun.">
        <title>Incipient diploidization of the medicinal plant Perilla within 10,000 years.</title>
        <authorList>
            <person name="Zhang Y."/>
            <person name="Shen Q."/>
            <person name="Leng L."/>
            <person name="Zhang D."/>
            <person name="Chen S."/>
            <person name="Shi Y."/>
            <person name="Ning Z."/>
            <person name="Chen S."/>
        </authorList>
    </citation>
    <scope>NUCLEOTIDE SEQUENCE [LARGE SCALE GENOMIC DNA]</scope>
    <source>
        <strain evidence="8">cv. PC099</strain>
    </source>
</reference>
<keyword evidence="5" id="KW-0539">Nucleus</keyword>
<evidence type="ECO:0000256" key="5">
    <source>
        <dbReference type="ARBA" id="ARBA00023242"/>
    </source>
</evidence>
<dbReference type="SUPFAM" id="SSF101936">
    <property type="entry name" value="DNA-binding pseudobarrel domain"/>
    <property type="match status" value="1"/>
</dbReference>
<evidence type="ECO:0000259" key="6">
    <source>
        <dbReference type="PROSITE" id="PS50863"/>
    </source>
</evidence>
<evidence type="ECO:0000313" key="7">
    <source>
        <dbReference type="EMBL" id="KAH6827011.1"/>
    </source>
</evidence>
<dbReference type="GO" id="GO:0003677">
    <property type="term" value="F:DNA binding"/>
    <property type="evidence" value="ECO:0007669"/>
    <property type="project" value="UniProtKB-KW"/>
</dbReference>
<proteinExistence type="predicted"/>
<dbReference type="Gene3D" id="2.40.330.10">
    <property type="entry name" value="DNA-binding pseudobarrel domain"/>
    <property type="match status" value="1"/>
</dbReference>
<comment type="subcellular location">
    <subcellularLocation>
        <location evidence="1">Nucleus</location>
    </subcellularLocation>
</comment>
<evidence type="ECO:0000256" key="1">
    <source>
        <dbReference type="ARBA" id="ARBA00004123"/>
    </source>
</evidence>
<keyword evidence="4" id="KW-0804">Transcription</keyword>
<organism evidence="7 8">
    <name type="scientific">Perilla frutescens var. hirtella</name>
    <name type="common">Perilla citriodora</name>
    <name type="synonym">Perilla setoyensis</name>
    <dbReference type="NCBI Taxonomy" id="608512"/>
    <lineage>
        <taxon>Eukaryota</taxon>
        <taxon>Viridiplantae</taxon>
        <taxon>Streptophyta</taxon>
        <taxon>Embryophyta</taxon>
        <taxon>Tracheophyta</taxon>
        <taxon>Spermatophyta</taxon>
        <taxon>Magnoliopsida</taxon>
        <taxon>eudicotyledons</taxon>
        <taxon>Gunneridae</taxon>
        <taxon>Pentapetalae</taxon>
        <taxon>asterids</taxon>
        <taxon>lamiids</taxon>
        <taxon>Lamiales</taxon>
        <taxon>Lamiaceae</taxon>
        <taxon>Nepetoideae</taxon>
        <taxon>Elsholtzieae</taxon>
        <taxon>Perilla</taxon>
    </lineage>
</organism>
<keyword evidence="8" id="KW-1185">Reference proteome</keyword>
<evidence type="ECO:0000256" key="2">
    <source>
        <dbReference type="ARBA" id="ARBA00023015"/>
    </source>
</evidence>
<dbReference type="AlphaFoldDB" id="A0AAD4J4F9"/>
<dbReference type="PROSITE" id="PS50863">
    <property type="entry name" value="B3"/>
    <property type="match status" value="1"/>
</dbReference>
<sequence length="259" mass="29413">MDGSRSNSRSSVPLFSGDDYPNWSAKMKQHLISKGVWVCLEKEKTTEVVTVSDAKSKLALSLIQHSLSPTVLRKISQANTPKQAWDTLHSLFFRNTSNSRESHQSSSKMSVKEELVKSYDGINAGEEWVLPLSGDKPFFDMVLMKSAVKPLCHMNFPMRVNSLLPSSNLVADVRFNGKIYEIHFYGKRKQKSLGSGWRQLVERYNLMEGEFVVFEVLESTHSLLKMNMQILKPTIPPELKQLICSREIQSHSSLVIHID</sequence>
<dbReference type="EMBL" id="SDAM02000154">
    <property type="protein sequence ID" value="KAH6827011.1"/>
    <property type="molecule type" value="Genomic_DNA"/>
</dbReference>
<dbReference type="CDD" id="cd10017">
    <property type="entry name" value="B3_DNA"/>
    <property type="match status" value="1"/>
</dbReference>
<feature type="domain" description="TF-B3" evidence="6">
    <location>
        <begin position="139"/>
        <end position="234"/>
    </location>
</feature>
<dbReference type="Proteomes" id="UP001190926">
    <property type="component" value="Unassembled WGS sequence"/>
</dbReference>
<evidence type="ECO:0000256" key="3">
    <source>
        <dbReference type="ARBA" id="ARBA00023125"/>
    </source>
</evidence>
<gene>
    <name evidence="7" type="ORF">C2S53_016154</name>
</gene>
<evidence type="ECO:0000313" key="8">
    <source>
        <dbReference type="Proteomes" id="UP001190926"/>
    </source>
</evidence>
<comment type="caution">
    <text evidence="7">The sequence shown here is derived from an EMBL/GenBank/DDBJ whole genome shotgun (WGS) entry which is preliminary data.</text>
</comment>
<name>A0AAD4J4F9_PERFH</name>
<keyword evidence="3" id="KW-0238">DNA-binding</keyword>
<accession>A0AAD4J4F9</accession>